<keyword evidence="4 6" id="KW-0964">Secreted</keyword>
<evidence type="ECO:0000313" key="8">
    <source>
        <dbReference type="RefSeq" id="XP_004510303.1"/>
    </source>
</evidence>
<dbReference type="PaxDb" id="3827-XP_004510303.1"/>
<evidence type="ECO:0000256" key="4">
    <source>
        <dbReference type="ARBA" id="ARBA00022525"/>
    </source>
</evidence>
<evidence type="ECO:0000256" key="6">
    <source>
        <dbReference type="RuleBase" id="RU367044"/>
    </source>
</evidence>
<comment type="similarity">
    <text evidence="2 6">Belongs to the plant self-incompatibility (S1) protein family.</text>
</comment>
<dbReference type="AlphaFoldDB" id="A0A1S2YUV2"/>
<sequence length="107" mass="12352">MHNVLGIHVSIANGLVNNKNLTVHCKSGDDNLGVHVLPFSKNFGWDFKRNIFGTTQFYCSFEWTGEFHWFDIYISRRDRCQVCNWVVSEKGPITQVGSGLVQYPWNK</sequence>
<evidence type="ECO:0000256" key="1">
    <source>
        <dbReference type="ARBA" id="ARBA00004613"/>
    </source>
</evidence>
<dbReference type="GO" id="GO:0060320">
    <property type="term" value="P:rejection of self pollen"/>
    <property type="evidence" value="ECO:0007669"/>
    <property type="project" value="UniProtKB-KW"/>
</dbReference>
<gene>
    <name evidence="8" type="primary">LOC101512897</name>
</gene>
<evidence type="ECO:0000313" key="7">
    <source>
        <dbReference type="Proteomes" id="UP000087171"/>
    </source>
</evidence>
<dbReference type="Proteomes" id="UP000087171">
    <property type="component" value="Chromosome Ca7"/>
</dbReference>
<dbReference type="PANTHER" id="PTHR31232">
    <property type="match status" value="1"/>
</dbReference>
<dbReference type="PANTHER" id="PTHR31232:SF43">
    <property type="entry name" value="S-PROTEIN HOMOLOG 29-RELATED"/>
    <property type="match status" value="1"/>
</dbReference>
<evidence type="ECO:0000256" key="3">
    <source>
        <dbReference type="ARBA" id="ARBA00022471"/>
    </source>
</evidence>
<evidence type="ECO:0000256" key="5">
    <source>
        <dbReference type="ARBA" id="ARBA00022729"/>
    </source>
</evidence>
<dbReference type="InterPro" id="IPR010264">
    <property type="entry name" value="Self-incomp_S1"/>
</dbReference>
<keyword evidence="7" id="KW-1185">Reference proteome</keyword>
<dbReference type="GO" id="GO:0005576">
    <property type="term" value="C:extracellular region"/>
    <property type="evidence" value="ECO:0007669"/>
    <property type="project" value="UniProtKB-SubCell"/>
</dbReference>
<dbReference type="eggNOG" id="ENOG502S7CQ">
    <property type="taxonomic scope" value="Eukaryota"/>
</dbReference>
<keyword evidence="3 6" id="KW-0713">Self-incompatibility</keyword>
<reference evidence="8" key="2">
    <citation type="submission" date="2025-08" db="UniProtKB">
        <authorList>
            <consortium name="RefSeq"/>
        </authorList>
    </citation>
    <scope>IDENTIFICATION</scope>
    <source>
        <tissue evidence="8">Etiolated seedlings</tissue>
    </source>
</reference>
<dbReference type="Pfam" id="PF05938">
    <property type="entry name" value="Self-incomp_S1"/>
    <property type="match status" value="1"/>
</dbReference>
<comment type="subcellular location">
    <subcellularLocation>
        <location evidence="1 6">Secreted</location>
    </subcellularLocation>
</comment>
<dbReference type="OrthoDB" id="1938697at2759"/>
<evidence type="ECO:0000256" key="2">
    <source>
        <dbReference type="ARBA" id="ARBA00005581"/>
    </source>
</evidence>
<organism evidence="7 8">
    <name type="scientific">Cicer arietinum</name>
    <name type="common">Chickpea</name>
    <name type="synonym">Garbanzo</name>
    <dbReference type="NCBI Taxonomy" id="3827"/>
    <lineage>
        <taxon>Eukaryota</taxon>
        <taxon>Viridiplantae</taxon>
        <taxon>Streptophyta</taxon>
        <taxon>Embryophyta</taxon>
        <taxon>Tracheophyta</taxon>
        <taxon>Spermatophyta</taxon>
        <taxon>Magnoliopsida</taxon>
        <taxon>eudicotyledons</taxon>
        <taxon>Gunneridae</taxon>
        <taxon>Pentapetalae</taxon>
        <taxon>rosids</taxon>
        <taxon>fabids</taxon>
        <taxon>Fabales</taxon>
        <taxon>Fabaceae</taxon>
        <taxon>Papilionoideae</taxon>
        <taxon>50 kb inversion clade</taxon>
        <taxon>NPAAA clade</taxon>
        <taxon>Hologalegina</taxon>
        <taxon>IRL clade</taxon>
        <taxon>Cicereae</taxon>
        <taxon>Cicer</taxon>
    </lineage>
</organism>
<accession>A0A1S2YUV2</accession>
<proteinExistence type="inferred from homology"/>
<keyword evidence="5" id="KW-0732">Signal</keyword>
<name>A0A1S2YUV2_CICAR</name>
<reference evidence="7" key="1">
    <citation type="journal article" date="2013" name="Nat. Biotechnol.">
        <title>Draft genome sequence of chickpea (Cicer arietinum) provides a resource for trait improvement.</title>
        <authorList>
            <person name="Varshney R.K."/>
            <person name="Song C."/>
            <person name="Saxena R.K."/>
            <person name="Azam S."/>
            <person name="Yu S."/>
            <person name="Sharpe A.G."/>
            <person name="Cannon S."/>
            <person name="Baek J."/>
            <person name="Rosen B.D."/>
            <person name="Tar'an B."/>
            <person name="Millan T."/>
            <person name="Zhang X."/>
            <person name="Ramsay L.D."/>
            <person name="Iwata A."/>
            <person name="Wang Y."/>
            <person name="Nelson W."/>
            <person name="Farmer A.D."/>
            <person name="Gaur P.M."/>
            <person name="Soderlund C."/>
            <person name="Penmetsa R.V."/>
            <person name="Xu C."/>
            <person name="Bharti A.K."/>
            <person name="He W."/>
            <person name="Winter P."/>
            <person name="Zhao S."/>
            <person name="Hane J.K."/>
            <person name="Carrasquilla-Garcia N."/>
            <person name="Condie J.A."/>
            <person name="Upadhyaya H.D."/>
            <person name="Luo M.C."/>
            <person name="Thudi M."/>
            <person name="Gowda C.L."/>
            <person name="Singh N.P."/>
            <person name="Lichtenzveig J."/>
            <person name="Gali K.K."/>
            <person name="Rubio J."/>
            <person name="Nadarajan N."/>
            <person name="Dolezel J."/>
            <person name="Bansal K.C."/>
            <person name="Xu X."/>
            <person name="Edwards D."/>
            <person name="Zhang G."/>
            <person name="Kahl G."/>
            <person name="Gil J."/>
            <person name="Singh K.B."/>
            <person name="Datta S.K."/>
            <person name="Jackson S.A."/>
            <person name="Wang J."/>
            <person name="Cook D.R."/>
        </authorList>
    </citation>
    <scope>NUCLEOTIDE SEQUENCE [LARGE SCALE GENOMIC DNA]</scope>
    <source>
        <strain evidence="7">cv. CDC Frontier</strain>
    </source>
</reference>
<dbReference type="RefSeq" id="XP_004510303.1">
    <property type="nucleotide sequence ID" value="XM_004510246.1"/>
</dbReference>
<protein>
    <recommendedName>
        <fullName evidence="6">S-protein homolog</fullName>
    </recommendedName>
</protein>